<dbReference type="Pfam" id="PF18555">
    <property type="entry name" value="MobL"/>
    <property type="match status" value="1"/>
</dbReference>
<reference evidence="1" key="1">
    <citation type="submission" date="2020-08" db="EMBL/GenBank/DDBJ databases">
        <authorList>
            <person name="Cejkova D."/>
            <person name="Kubasova T."/>
            <person name="Jahodarova E."/>
            <person name="Rychlik I."/>
        </authorList>
    </citation>
    <scope>NUCLEOTIDE SEQUENCE</scope>
    <source>
        <strain evidence="1">An559</strain>
    </source>
</reference>
<proteinExistence type="predicted"/>
<dbReference type="NCBIfam" id="NF041499">
    <property type="entry name" value="MobP3"/>
    <property type="match status" value="1"/>
</dbReference>
<name>A0A938X8P5_9FIRM</name>
<dbReference type="SUPFAM" id="SSF81901">
    <property type="entry name" value="HCP-like"/>
    <property type="match status" value="2"/>
</dbReference>
<evidence type="ECO:0000313" key="1">
    <source>
        <dbReference type="EMBL" id="MBM6921965.1"/>
    </source>
</evidence>
<dbReference type="EMBL" id="JACJKY010000036">
    <property type="protein sequence ID" value="MBM6921965.1"/>
    <property type="molecule type" value="Genomic_DNA"/>
</dbReference>
<dbReference type="AlphaFoldDB" id="A0A938X8P5"/>
<dbReference type="InterPro" id="IPR050767">
    <property type="entry name" value="Sel1_AlgK"/>
</dbReference>
<dbReference type="InterPro" id="IPR011990">
    <property type="entry name" value="TPR-like_helical_dom_sf"/>
</dbReference>
<dbReference type="RefSeq" id="WP_204448364.1">
    <property type="nucleotide sequence ID" value="NZ_JACJKY010000036.1"/>
</dbReference>
<dbReference type="Proteomes" id="UP000774750">
    <property type="component" value="Unassembled WGS sequence"/>
</dbReference>
<dbReference type="Gene3D" id="1.25.40.10">
    <property type="entry name" value="Tetratricopeptide repeat domain"/>
    <property type="match status" value="1"/>
</dbReference>
<sequence length="636" mass="73113">MTIKTPVSWMGNTRPRAQRFGSHGLFTDDGVRIKLNKVSDELNVYEGNVWTVIISLRREDAQRLGYNTGERWRDMLRTQTQALAENFKIPMEHLKWYGAFHNESHHPHVHLIVYADEGIKPYLSKQGVMNLRSSFAKDIFAQDLYFVYEKETERRSELRQQSRELIAEIVSKINAGSYENPKLEEMLLQLADRLSKTCGKKQYGYLKADVKAMVNRIVDELASDEHISVLYNLWYEQREEVLRTYTETMPERVPLSQNKEFKSIRNAVVQEAMNIAAEHDPIVLLDEDVFTVEEPDMDEPEKDEALKLSEKEKTSVMWKLYRKAKELLDKDSAEYNPSQAVKMLMESAGLGCGVAKYRLGKMFLRGEDVSKNVDYALLWLEESADEDNPYAEYLLGKTLFKGEDTKQDLIRAESLLRRSSEQHNKYASYTLGKALLDGNVLIQDIPEAIRLLTESAESGFSSAEYLLGKLLYHGEVVGQDISKALLYLERAAEKENACAAYLAGKIRLTEDGYMDIQKAIRLFQIAAAQGNHYAEYQLGLIYLRGKDIQRDEQQAIRWLTASAEHGNQYAAQLLHSIKNNRNWFAAMSTLRLLHHMSQMIRNCLEDERKGKSGAIIDRKLRRKIQEKNEALGIKQG</sequence>
<dbReference type="PANTHER" id="PTHR11102">
    <property type="entry name" value="SEL-1-LIKE PROTEIN"/>
    <property type="match status" value="1"/>
</dbReference>
<dbReference type="InterPro" id="IPR041073">
    <property type="entry name" value="MobL"/>
</dbReference>
<dbReference type="InterPro" id="IPR006597">
    <property type="entry name" value="Sel1-like"/>
</dbReference>
<protein>
    <submittedName>
        <fullName evidence="1">SEL1-like repeat protein</fullName>
    </submittedName>
</protein>
<organism evidence="1 2">
    <name type="scientific">Merdimmobilis hominis</name>
    <dbReference type="NCBI Taxonomy" id="2897707"/>
    <lineage>
        <taxon>Bacteria</taxon>
        <taxon>Bacillati</taxon>
        <taxon>Bacillota</taxon>
        <taxon>Clostridia</taxon>
        <taxon>Eubacteriales</taxon>
        <taxon>Oscillospiraceae</taxon>
        <taxon>Merdimmobilis</taxon>
    </lineage>
</organism>
<dbReference type="InterPro" id="IPR048102">
    <property type="entry name" value="MobP3"/>
</dbReference>
<dbReference type="PANTHER" id="PTHR11102:SF160">
    <property type="entry name" value="ERAD-ASSOCIATED E3 UBIQUITIN-PROTEIN LIGASE COMPONENT HRD3"/>
    <property type="match status" value="1"/>
</dbReference>
<evidence type="ECO:0000313" key="2">
    <source>
        <dbReference type="Proteomes" id="UP000774750"/>
    </source>
</evidence>
<dbReference type="Pfam" id="PF08238">
    <property type="entry name" value="Sel1"/>
    <property type="match status" value="6"/>
</dbReference>
<comment type="caution">
    <text evidence="1">The sequence shown here is derived from an EMBL/GenBank/DDBJ whole genome shotgun (WGS) entry which is preliminary data.</text>
</comment>
<accession>A0A938X8P5</accession>
<dbReference type="SMART" id="SM00671">
    <property type="entry name" value="SEL1"/>
    <property type="match status" value="6"/>
</dbReference>
<keyword evidence="2" id="KW-1185">Reference proteome</keyword>
<reference evidence="1" key="2">
    <citation type="journal article" date="2021" name="Sci. Rep.">
        <title>The distribution of antibiotic resistance genes in chicken gut microbiota commensals.</title>
        <authorList>
            <person name="Juricova H."/>
            <person name="Matiasovicova J."/>
            <person name="Kubasova T."/>
            <person name="Cejkova D."/>
            <person name="Rychlik I."/>
        </authorList>
    </citation>
    <scope>NUCLEOTIDE SEQUENCE</scope>
    <source>
        <strain evidence="1">An559</strain>
    </source>
</reference>
<gene>
    <name evidence="1" type="ORF">H6A12_12530</name>
</gene>